<dbReference type="PANTHER" id="PTHR11439">
    <property type="entry name" value="GAG-POL-RELATED RETROTRANSPOSON"/>
    <property type="match status" value="1"/>
</dbReference>
<dbReference type="OrthoDB" id="1711328at2759"/>
<evidence type="ECO:0000256" key="1">
    <source>
        <dbReference type="SAM" id="MobiDB-lite"/>
    </source>
</evidence>
<feature type="compositionally biased region" description="Basic and acidic residues" evidence="1">
    <location>
        <begin position="115"/>
        <end position="127"/>
    </location>
</feature>
<reference evidence="2" key="1">
    <citation type="submission" date="2025-08" db="UniProtKB">
        <authorList>
            <consortium name="RefSeq"/>
        </authorList>
    </citation>
    <scope>IDENTIFICATION</scope>
</reference>
<feature type="region of interest" description="Disordered" evidence="1">
    <location>
        <begin position="169"/>
        <end position="189"/>
    </location>
</feature>
<dbReference type="PaxDb" id="4097-A0A1S3ZSA0"/>
<name>A0A1S3ZSA0_TOBAC</name>
<dbReference type="PANTHER" id="PTHR11439:SF486">
    <property type="entry name" value="RLK (RECEPTOR-LIKE KINASE) PROTEIN, PUTATIVE-RELATED"/>
    <property type="match status" value="1"/>
</dbReference>
<accession>A0A1S3ZSA0</accession>
<dbReference type="AlphaFoldDB" id="A0A1S3ZSA0"/>
<feature type="compositionally biased region" description="Basic residues" evidence="1">
    <location>
        <begin position="128"/>
        <end position="138"/>
    </location>
</feature>
<dbReference type="RefSeq" id="XP_016467285.1">
    <property type="nucleotide sequence ID" value="XM_016611799.1"/>
</dbReference>
<dbReference type="STRING" id="4097.A0A1S3ZSA0"/>
<organism evidence="2">
    <name type="scientific">Nicotiana tabacum</name>
    <name type="common">Common tobacco</name>
    <dbReference type="NCBI Taxonomy" id="4097"/>
    <lineage>
        <taxon>Eukaryota</taxon>
        <taxon>Viridiplantae</taxon>
        <taxon>Streptophyta</taxon>
        <taxon>Embryophyta</taxon>
        <taxon>Tracheophyta</taxon>
        <taxon>Spermatophyta</taxon>
        <taxon>Magnoliopsida</taxon>
        <taxon>eudicotyledons</taxon>
        <taxon>Gunneridae</taxon>
        <taxon>Pentapetalae</taxon>
        <taxon>asterids</taxon>
        <taxon>lamiids</taxon>
        <taxon>Solanales</taxon>
        <taxon>Solanaceae</taxon>
        <taxon>Nicotianoideae</taxon>
        <taxon>Nicotianeae</taxon>
        <taxon>Nicotiana</taxon>
    </lineage>
</organism>
<gene>
    <name evidence="2" type="primary">LOC107789921</name>
</gene>
<evidence type="ECO:0000313" key="2">
    <source>
        <dbReference type="RefSeq" id="XP_016467285.1"/>
    </source>
</evidence>
<sequence length="272" mass="29511">MDSSKSIYTPISIETKLDLDEKGKSVEHKLYRGMIGSLLYLTASKLDIVFSVGLCARFQANPKESHLKAVKRILRYFKGTFDMCLWYPRGYNFDLVGYADVGYAVTMFKSSQTPSKEKSSSKSEVKPKNMKPKPKKSAKSTTEPAPAHVPSLLIPSTVLAQSSHIPVAPAVSTSTGPSSPKPPSHAPVFATSRKSVKDDKVVICAAIKEDTVVKKVVAQGESVPTTTDQVKLPPSKLDVLVSAIEVAPLEIVPPISDKPRVKETNLETDIAT</sequence>
<dbReference type="KEGG" id="nta:107789921"/>
<feature type="region of interest" description="Disordered" evidence="1">
    <location>
        <begin position="112"/>
        <end position="148"/>
    </location>
</feature>
<protein>
    <submittedName>
        <fullName evidence="2">Uncharacterized protein</fullName>
    </submittedName>
</protein>
<proteinExistence type="predicted"/>